<comment type="caution">
    <text evidence="2">The sequence shown here is derived from an EMBL/GenBank/DDBJ whole genome shotgun (WGS) entry which is preliminary data.</text>
</comment>
<feature type="region of interest" description="Disordered" evidence="1">
    <location>
        <begin position="1"/>
        <end position="27"/>
    </location>
</feature>
<keyword evidence="2" id="KW-0969">Cilium</keyword>
<keyword evidence="2" id="KW-0282">Flagellum</keyword>
<evidence type="ECO:0000256" key="1">
    <source>
        <dbReference type="SAM" id="MobiDB-lite"/>
    </source>
</evidence>
<keyword evidence="2" id="KW-0966">Cell projection</keyword>
<gene>
    <name evidence="2" type="ORF">DI533_10595</name>
</gene>
<name>A0A2W5S737_CERSP</name>
<protein>
    <submittedName>
        <fullName evidence="2">Flagellar biosynthesis protein</fullName>
    </submittedName>
</protein>
<dbReference type="AlphaFoldDB" id="A0A2W5S737"/>
<sequence length="197" mass="21539">MPPLKLETFQLTEPGHAKSQSETADTDEARLASYEQGYAAGWEDCASSQEEDHRKLTAELGRNLQALSFTYHEARAHILRSVGPLVQEITLSLLPVAAKAALAPKVLESLLPQIEATVDVPVLLVVNPAAATAVAALVQDQSGLNITIREEPSIGEGQVYLRFGETETRLDLDRAKEEIAAAVRSFFELNEKERKYG</sequence>
<dbReference type="Proteomes" id="UP000248975">
    <property type="component" value="Unassembled WGS sequence"/>
</dbReference>
<evidence type="ECO:0000313" key="3">
    <source>
        <dbReference type="Proteomes" id="UP000248975"/>
    </source>
</evidence>
<evidence type="ECO:0000313" key="2">
    <source>
        <dbReference type="EMBL" id="PZQ97619.1"/>
    </source>
</evidence>
<accession>A0A2W5S737</accession>
<proteinExistence type="predicted"/>
<dbReference type="EMBL" id="QFQS01000002">
    <property type="protein sequence ID" value="PZQ97619.1"/>
    <property type="molecule type" value="Genomic_DNA"/>
</dbReference>
<organism evidence="2 3">
    <name type="scientific">Cereibacter sphaeroides</name>
    <name type="common">Rhodobacter sphaeroides</name>
    <dbReference type="NCBI Taxonomy" id="1063"/>
    <lineage>
        <taxon>Bacteria</taxon>
        <taxon>Pseudomonadati</taxon>
        <taxon>Pseudomonadota</taxon>
        <taxon>Alphaproteobacteria</taxon>
        <taxon>Rhodobacterales</taxon>
        <taxon>Paracoccaceae</taxon>
        <taxon>Cereibacter</taxon>
    </lineage>
</organism>
<reference evidence="2 3" key="1">
    <citation type="submission" date="2017-08" db="EMBL/GenBank/DDBJ databases">
        <title>Infants hospitalized years apart are colonized by the same room-sourced microbial strains.</title>
        <authorList>
            <person name="Brooks B."/>
            <person name="Olm M.R."/>
            <person name="Firek B.A."/>
            <person name="Baker R."/>
            <person name="Thomas B.C."/>
            <person name="Morowitz M.J."/>
            <person name="Banfield J.F."/>
        </authorList>
    </citation>
    <scope>NUCLEOTIDE SEQUENCE [LARGE SCALE GENOMIC DNA]</scope>
    <source>
        <strain evidence="2">S2_003_000_R2_11</strain>
    </source>
</reference>